<evidence type="ECO:0000256" key="1">
    <source>
        <dbReference type="ARBA" id="ARBA00018370"/>
    </source>
</evidence>
<evidence type="ECO:0000256" key="2">
    <source>
        <dbReference type="ARBA" id="ARBA00022729"/>
    </source>
</evidence>
<gene>
    <name evidence="8" type="ORF">GCM10011517_10440</name>
</gene>
<evidence type="ECO:0000313" key="8">
    <source>
        <dbReference type="EMBL" id="GGE44750.1"/>
    </source>
</evidence>
<dbReference type="PANTHER" id="PTHR47637:SF1">
    <property type="entry name" value="CHAPERONE SURA"/>
    <property type="match status" value="1"/>
</dbReference>
<comment type="caution">
    <text evidence="8">The sequence shown here is derived from an EMBL/GenBank/DDBJ whole genome shotgun (WGS) entry which is preliminary data.</text>
</comment>
<feature type="signal peptide" evidence="6">
    <location>
        <begin position="1"/>
        <end position="21"/>
    </location>
</feature>
<dbReference type="GO" id="GO:0003755">
    <property type="term" value="F:peptidyl-prolyl cis-trans isomerase activity"/>
    <property type="evidence" value="ECO:0007669"/>
    <property type="project" value="UniProtKB-KW"/>
</dbReference>
<proteinExistence type="predicted"/>
<dbReference type="AlphaFoldDB" id="A0A917EJH3"/>
<sequence>MLRNLLLLLVTLTMAPMAALAQNANPFAPQIIVNGRGITGYELQQRILMLELLNSPGDLVEEAEKGLIEDRLRVDAGARLGVSPSPEDVTLGMEEFAGRANLNLKQFETLLTQRGIAPESFREFVRAGLVWREVVGRRFGPRSQITEDEIDRAIAISSRSGSARILISEIILRADTPEFKEQAQATAARLKEQIKSPGAFAAAARSLSVAPTGARGGRVDWVDLSNLPPALASRLLVLGPNEVSDPIPLGGNAIAVFMVRDLEELDAELPDSVSVEFARYALGDTAPGRVTSEIDTCDDLYGVAKGQPEERLQREVLAIADLDDATALTLAKLDENETAVVNQGGQNVLYMLCGRTPALDEDFDRTALRNSLRNQRVNAYADGYLAELRASAIIKRP</sequence>
<evidence type="ECO:0000256" key="3">
    <source>
        <dbReference type="ARBA" id="ARBA00030642"/>
    </source>
</evidence>
<dbReference type="EMBL" id="BMKN01000001">
    <property type="protein sequence ID" value="GGE44750.1"/>
    <property type="molecule type" value="Genomic_DNA"/>
</dbReference>
<keyword evidence="5" id="KW-0413">Isomerase</keyword>
<dbReference type="PANTHER" id="PTHR47637">
    <property type="entry name" value="CHAPERONE SURA"/>
    <property type="match status" value="1"/>
</dbReference>
<evidence type="ECO:0000313" key="9">
    <source>
        <dbReference type="Proteomes" id="UP000606730"/>
    </source>
</evidence>
<reference evidence="8" key="2">
    <citation type="submission" date="2020-09" db="EMBL/GenBank/DDBJ databases">
        <authorList>
            <person name="Sun Q."/>
            <person name="Zhou Y."/>
        </authorList>
    </citation>
    <scope>NUCLEOTIDE SEQUENCE</scope>
    <source>
        <strain evidence="8">CGMCC 1.16012</strain>
    </source>
</reference>
<dbReference type="Gene3D" id="3.10.50.40">
    <property type="match status" value="1"/>
</dbReference>
<reference evidence="8" key="1">
    <citation type="journal article" date="2014" name="Int. J. Syst. Evol. Microbiol.">
        <title>Complete genome sequence of Corynebacterium casei LMG S-19264T (=DSM 44701T), isolated from a smear-ripened cheese.</title>
        <authorList>
            <consortium name="US DOE Joint Genome Institute (JGI-PGF)"/>
            <person name="Walter F."/>
            <person name="Albersmeier A."/>
            <person name="Kalinowski J."/>
            <person name="Ruckert C."/>
        </authorList>
    </citation>
    <scope>NUCLEOTIDE SEQUENCE</scope>
    <source>
        <strain evidence="8">CGMCC 1.16012</strain>
    </source>
</reference>
<name>A0A917EJH3_9RHOB</name>
<dbReference type="Proteomes" id="UP000606730">
    <property type="component" value="Unassembled WGS sequence"/>
</dbReference>
<keyword evidence="5" id="KW-0697">Rotamase</keyword>
<dbReference type="SUPFAM" id="SSF109998">
    <property type="entry name" value="Triger factor/SurA peptide-binding domain-like"/>
    <property type="match status" value="1"/>
</dbReference>
<evidence type="ECO:0000259" key="7">
    <source>
        <dbReference type="PROSITE" id="PS50198"/>
    </source>
</evidence>
<organism evidence="8 9">
    <name type="scientific">Actibacterium pelagium</name>
    <dbReference type="NCBI Taxonomy" id="2029103"/>
    <lineage>
        <taxon>Bacteria</taxon>
        <taxon>Pseudomonadati</taxon>
        <taxon>Pseudomonadota</taxon>
        <taxon>Alphaproteobacteria</taxon>
        <taxon>Rhodobacterales</taxon>
        <taxon>Roseobacteraceae</taxon>
        <taxon>Actibacterium</taxon>
    </lineage>
</organism>
<keyword evidence="9" id="KW-1185">Reference proteome</keyword>
<accession>A0A917EJH3</accession>
<dbReference type="SUPFAM" id="SSF54534">
    <property type="entry name" value="FKBP-like"/>
    <property type="match status" value="1"/>
</dbReference>
<protein>
    <recommendedName>
        <fullName evidence="1">Parvulin-like PPIase</fullName>
    </recommendedName>
    <alternativeName>
        <fullName evidence="3">Peptidyl-prolyl cis-trans isomerase plp</fullName>
    </alternativeName>
    <alternativeName>
        <fullName evidence="4">Rotamase plp</fullName>
    </alternativeName>
</protein>
<dbReference type="PROSITE" id="PS50198">
    <property type="entry name" value="PPIC_PPIASE_2"/>
    <property type="match status" value="1"/>
</dbReference>
<dbReference type="InterPro" id="IPR027304">
    <property type="entry name" value="Trigger_fact/SurA_dom_sf"/>
</dbReference>
<feature type="chain" id="PRO_5038101414" description="Parvulin-like PPIase" evidence="6">
    <location>
        <begin position="22"/>
        <end position="397"/>
    </location>
</feature>
<feature type="domain" description="PpiC" evidence="7">
    <location>
        <begin position="162"/>
        <end position="247"/>
    </location>
</feature>
<dbReference type="InterPro" id="IPR046357">
    <property type="entry name" value="PPIase_dom_sf"/>
</dbReference>
<evidence type="ECO:0000256" key="4">
    <source>
        <dbReference type="ARBA" id="ARBA00031484"/>
    </source>
</evidence>
<dbReference type="Pfam" id="PF00639">
    <property type="entry name" value="Rotamase"/>
    <property type="match status" value="1"/>
</dbReference>
<dbReference type="RefSeq" id="WP_188720425.1">
    <property type="nucleotide sequence ID" value="NZ_BMKN01000001.1"/>
</dbReference>
<dbReference type="InterPro" id="IPR000297">
    <property type="entry name" value="PPIase_PpiC"/>
</dbReference>
<evidence type="ECO:0000256" key="6">
    <source>
        <dbReference type="SAM" id="SignalP"/>
    </source>
</evidence>
<keyword evidence="2 6" id="KW-0732">Signal</keyword>
<dbReference type="Gene3D" id="1.10.4030.10">
    <property type="entry name" value="Porin chaperone SurA, peptide-binding domain"/>
    <property type="match status" value="1"/>
</dbReference>
<evidence type="ECO:0000256" key="5">
    <source>
        <dbReference type="PROSITE-ProRule" id="PRU00278"/>
    </source>
</evidence>
<dbReference type="InterPro" id="IPR050280">
    <property type="entry name" value="OMP_Chaperone_SurA"/>
</dbReference>